<keyword evidence="4" id="KW-0040">ANK repeat</keyword>
<dbReference type="Proteomes" id="UP001159427">
    <property type="component" value="Unassembled WGS sequence"/>
</dbReference>
<proteinExistence type="inferred from homology"/>
<evidence type="ECO:0000313" key="6">
    <source>
        <dbReference type="Proteomes" id="UP001159427"/>
    </source>
</evidence>
<dbReference type="InterPro" id="IPR036770">
    <property type="entry name" value="Ankyrin_rpt-contain_sf"/>
</dbReference>
<gene>
    <name evidence="5" type="ORF">PEVE_00004512</name>
</gene>
<comment type="similarity">
    <text evidence="3">Belongs to the NRARP family.</text>
</comment>
<reference evidence="5 6" key="1">
    <citation type="submission" date="2022-05" db="EMBL/GenBank/DDBJ databases">
        <authorList>
            <consortium name="Genoscope - CEA"/>
            <person name="William W."/>
        </authorList>
    </citation>
    <scope>NUCLEOTIDE SEQUENCE [LARGE SCALE GENOMIC DNA]</scope>
</reference>
<accession>A0ABN8QEP9</accession>
<keyword evidence="1" id="KW-0217">Developmental protein</keyword>
<evidence type="ECO:0008006" key="7">
    <source>
        <dbReference type="Google" id="ProtNLM"/>
    </source>
</evidence>
<name>A0ABN8QEP9_9CNID</name>
<dbReference type="SUPFAM" id="SSF48403">
    <property type="entry name" value="Ankyrin repeat"/>
    <property type="match status" value="1"/>
</dbReference>
<dbReference type="InterPro" id="IPR002110">
    <property type="entry name" value="Ankyrin_rpt"/>
</dbReference>
<keyword evidence="2" id="KW-0677">Repeat</keyword>
<dbReference type="InterPro" id="IPR051226">
    <property type="entry name" value="PP1_Regulatory_Subunit"/>
</dbReference>
<evidence type="ECO:0000256" key="3">
    <source>
        <dbReference type="ARBA" id="ARBA00038386"/>
    </source>
</evidence>
<evidence type="ECO:0000256" key="4">
    <source>
        <dbReference type="PROSITE-ProRule" id="PRU00023"/>
    </source>
</evidence>
<sequence length="219" mass="25070">MQNQGKERPRPRYLRGMAIALHMRKVSSRPQSPSFLGHVVLKRWAHYKFSHGALGARFYPHCGFSAWRELVTATAFYEYCLLQKDLRAIHPEPQCPPSEYFDLSDLGFKPQKLKGSSSTSRDCMRQTQEDFQEAVNRRDKAEISRLLKNGFNINALNEAGDTPLHQCIRDGKTESAKLLVEFGADVKRTNRDGWSPAHLATSLGHRDLLLYLIMHSNDR</sequence>
<dbReference type="PANTHER" id="PTHR24179">
    <property type="entry name" value="PROTEIN PHOSPHATASE 1 REGULATORY SUBUNIT 12"/>
    <property type="match status" value="1"/>
</dbReference>
<dbReference type="SMART" id="SM00248">
    <property type="entry name" value="ANK"/>
    <property type="match status" value="2"/>
</dbReference>
<dbReference type="Pfam" id="PF12796">
    <property type="entry name" value="Ank_2"/>
    <property type="match status" value="1"/>
</dbReference>
<feature type="repeat" description="ANK" evidence="4">
    <location>
        <begin position="159"/>
        <end position="191"/>
    </location>
</feature>
<dbReference type="Gene3D" id="1.25.40.20">
    <property type="entry name" value="Ankyrin repeat-containing domain"/>
    <property type="match status" value="1"/>
</dbReference>
<dbReference type="PANTHER" id="PTHR24179:SF21">
    <property type="entry name" value="MYOSIN BINDING SUBUNIT, ISOFORM O"/>
    <property type="match status" value="1"/>
</dbReference>
<protein>
    <recommendedName>
        <fullName evidence="7">Notch-regulated ankyrin repeat-containing protein</fullName>
    </recommendedName>
</protein>
<evidence type="ECO:0000313" key="5">
    <source>
        <dbReference type="EMBL" id="CAH3163119.1"/>
    </source>
</evidence>
<organism evidence="5 6">
    <name type="scientific">Porites evermanni</name>
    <dbReference type="NCBI Taxonomy" id="104178"/>
    <lineage>
        <taxon>Eukaryota</taxon>
        <taxon>Metazoa</taxon>
        <taxon>Cnidaria</taxon>
        <taxon>Anthozoa</taxon>
        <taxon>Hexacorallia</taxon>
        <taxon>Scleractinia</taxon>
        <taxon>Fungiina</taxon>
        <taxon>Poritidae</taxon>
        <taxon>Porites</taxon>
    </lineage>
</organism>
<dbReference type="PROSITE" id="PS50297">
    <property type="entry name" value="ANK_REP_REGION"/>
    <property type="match status" value="2"/>
</dbReference>
<evidence type="ECO:0000256" key="1">
    <source>
        <dbReference type="ARBA" id="ARBA00022473"/>
    </source>
</evidence>
<feature type="repeat" description="ANK" evidence="4">
    <location>
        <begin position="192"/>
        <end position="219"/>
    </location>
</feature>
<dbReference type="EMBL" id="CALNXI010001281">
    <property type="protein sequence ID" value="CAH3163119.1"/>
    <property type="molecule type" value="Genomic_DNA"/>
</dbReference>
<keyword evidence="6" id="KW-1185">Reference proteome</keyword>
<dbReference type="PROSITE" id="PS50088">
    <property type="entry name" value="ANK_REPEAT"/>
    <property type="match status" value="2"/>
</dbReference>
<comment type="caution">
    <text evidence="5">The sequence shown here is derived from an EMBL/GenBank/DDBJ whole genome shotgun (WGS) entry which is preliminary data.</text>
</comment>
<evidence type="ECO:0000256" key="2">
    <source>
        <dbReference type="ARBA" id="ARBA00022737"/>
    </source>
</evidence>